<dbReference type="InterPro" id="IPR001173">
    <property type="entry name" value="Glyco_trans_2-like"/>
</dbReference>
<dbReference type="SUPFAM" id="SSF53448">
    <property type="entry name" value="Nucleotide-diphospho-sugar transferases"/>
    <property type="match status" value="1"/>
</dbReference>
<name>A0A7W4V3U9_9MICO</name>
<gene>
    <name evidence="2" type="ORF">FHX49_001921</name>
</gene>
<dbReference type="EMBL" id="JACHWQ010000005">
    <property type="protein sequence ID" value="MBB2976347.1"/>
    <property type="molecule type" value="Genomic_DNA"/>
</dbReference>
<evidence type="ECO:0000313" key="2">
    <source>
        <dbReference type="EMBL" id="MBB2976347.1"/>
    </source>
</evidence>
<reference evidence="2 3" key="1">
    <citation type="submission" date="2020-08" db="EMBL/GenBank/DDBJ databases">
        <title>Sequencing the genomes of 1000 actinobacteria strains.</title>
        <authorList>
            <person name="Klenk H.-P."/>
        </authorList>
    </citation>
    <scope>NUCLEOTIDE SEQUENCE [LARGE SCALE GENOMIC DNA]</scope>
    <source>
        <strain evidence="2 3">DSM 27099</strain>
    </source>
</reference>
<comment type="caution">
    <text evidence="2">The sequence shown here is derived from an EMBL/GenBank/DDBJ whole genome shotgun (WGS) entry which is preliminary data.</text>
</comment>
<dbReference type="Pfam" id="PF00535">
    <property type="entry name" value="Glycos_transf_2"/>
    <property type="match status" value="1"/>
</dbReference>
<evidence type="ECO:0000259" key="1">
    <source>
        <dbReference type="Pfam" id="PF00535"/>
    </source>
</evidence>
<accession>A0A7W4V3U9</accession>
<dbReference type="AlphaFoldDB" id="A0A7W4V3U9"/>
<organism evidence="2 3">
    <name type="scientific">Microbacterium endophyticum</name>
    <dbReference type="NCBI Taxonomy" id="1526412"/>
    <lineage>
        <taxon>Bacteria</taxon>
        <taxon>Bacillati</taxon>
        <taxon>Actinomycetota</taxon>
        <taxon>Actinomycetes</taxon>
        <taxon>Micrococcales</taxon>
        <taxon>Microbacteriaceae</taxon>
        <taxon>Microbacterium</taxon>
    </lineage>
</organism>
<proteinExistence type="predicted"/>
<feature type="domain" description="Glycosyltransferase 2-like" evidence="1">
    <location>
        <begin position="19"/>
        <end position="145"/>
    </location>
</feature>
<dbReference type="Proteomes" id="UP000529310">
    <property type="component" value="Unassembled WGS sequence"/>
</dbReference>
<dbReference type="InterPro" id="IPR029044">
    <property type="entry name" value="Nucleotide-diphossugar_trans"/>
</dbReference>
<keyword evidence="3" id="KW-1185">Reference proteome</keyword>
<dbReference type="Gene3D" id="3.90.550.10">
    <property type="entry name" value="Spore Coat Polysaccharide Biosynthesis Protein SpsA, Chain A"/>
    <property type="match status" value="1"/>
</dbReference>
<evidence type="ECO:0000313" key="3">
    <source>
        <dbReference type="Proteomes" id="UP000529310"/>
    </source>
</evidence>
<sequence>MSSENTTPSQRVPAPLGCIVLAAYRPQRELFERQLRSIQAQTVSDFSCLVVADGGEEDVREMLRSIVGDDERFTVIGAASRVGFYLNFERGLSAVPDTAQWIALSDQDDYWQPEKLERMLPHLQYASMVSAQARVVTYPGGEVRAATTGRVQPHADDIPIFNQFTGGMSVLRRDLLQLALPFPQFDSPAQVHDHWLAVCASCQDGAVVIPDIVQDYVQHDQNVLGETSDNEFAMLQSWRNVKTRADAAQHAGGLRRSAVIALSAYVVSAGWAQAMTVALVSRPLAGDTRLERLQVLYGRRRSFWRSVTRLVGAVLRRRIPIRNAAVFVAGTAVRGFTPTDRRP</sequence>
<dbReference type="RefSeq" id="WP_165139155.1">
    <property type="nucleotide sequence ID" value="NZ_CP049255.1"/>
</dbReference>
<protein>
    <recommendedName>
        <fullName evidence="1">Glycosyltransferase 2-like domain-containing protein</fullName>
    </recommendedName>
</protein>